<keyword evidence="2" id="KW-1185">Reference proteome</keyword>
<organism evidence="1 2">
    <name type="scientific">Cyclobacterium plantarum</name>
    <dbReference type="NCBI Taxonomy" id="2716263"/>
    <lineage>
        <taxon>Bacteria</taxon>
        <taxon>Pseudomonadati</taxon>
        <taxon>Bacteroidota</taxon>
        <taxon>Cytophagia</taxon>
        <taxon>Cytophagales</taxon>
        <taxon>Cyclobacteriaceae</taxon>
        <taxon>Cyclobacterium</taxon>
    </lineage>
</organism>
<comment type="caution">
    <text evidence="1">The sequence shown here is derived from an EMBL/GenBank/DDBJ whole genome shotgun (WGS) entry which is preliminary data.</text>
</comment>
<evidence type="ECO:0000313" key="1">
    <source>
        <dbReference type="EMBL" id="NHE56906.1"/>
    </source>
</evidence>
<evidence type="ECO:0000313" key="2">
    <source>
        <dbReference type="Proteomes" id="UP000649799"/>
    </source>
</evidence>
<dbReference type="Proteomes" id="UP000649799">
    <property type="component" value="Unassembled WGS sequence"/>
</dbReference>
<proteinExistence type="predicted"/>
<reference evidence="1 2" key="1">
    <citation type="submission" date="2020-03" db="EMBL/GenBank/DDBJ databases">
        <title>Cyclobacterium plantarum sp. nov., a marine bacterium isolated from a coastal-marine wetland.</title>
        <authorList>
            <person name="Sanchez-Porro C."/>
            <person name="Ventosa A."/>
            <person name="Amoozegar M."/>
        </authorList>
    </citation>
    <scope>NUCLEOTIDE SEQUENCE [LARGE SCALE GENOMIC DNA]</scope>
    <source>
        <strain evidence="1 2">GBPx2</strain>
    </source>
</reference>
<protein>
    <submittedName>
        <fullName evidence="1">Uncharacterized protein</fullName>
    </submittedName>
</protein>
<dbReference type="RefSeq" id="WP_166145737.1">
    <property type="nucleotide sequence ID" value="NZ_JAANYN010000003.1"/>
</dbReference>
<name>A0ABX0H8W5_9BACT</name>
<gene>
    <name evidence="1" type="ORF">G9Q97_08790</name>
</gene>
<accession>A0ABX0H8W5</accession>
<dbReference type="EMBL" id="JAANYN010000003">
    <property type="protein sequence ID" value="NHE56906.1"/>
    <property type="molecule type" value="Genomic_DNA"/>
</dbReference>
<sequence>MIPTMEVSEMMGLIEEVDLLVLSAMQQDLTQQKIMPLLDESSCPGTRISRDEKNKRITVDYGEGCVSNRGLEKKGILTISYTANFLHKGSQLTIGFENFSLNGKQMEGQRKLENKGYQTESRSLRFASEAINFQLTNSNRQKFTINQSYIRDLQLSTEYAGFRIYLSGSGTLSTDDYSKTSFEIVKSIVFLQECMESGVPAPSEGSMQLISDKNEKILINYDRDGCLLNHPE</sequence>